<dbReference type="AlphaFoldDB" id="A0A934TUR0"/>
<evidence type="ECO:0000313" key="2">
    <source>
        <dbReference type="Proteomes" id="UP000630528"/>
    </source>
</evidence>
<name>A0A934TUR0_9BURK</name>
<evidence type="ECO:0008006" key="3">
    <source>
        <dbReference type="Google" id="ProtNLM"/>
    </source>
</evidence>
<dbReference type="InterPro" id="IPR009078">
    <property type="entry name" value="Ferritin-like_SF"/>
</dbReference>
<keyword evidence="2" id="KW-1185">Reference proteome</keyword>
<comment type="caution">
    <text evidence="1">The sequence shown here is derived from an EMBL/GenBank/DDBJ whole genome shotgun (WGS) entry which is preliminary data.</text>
</comment>
<dbReference type="SUPFAM" id="SSF47240">
    <property type="entry name" value="Ferritin-like"/>
    <property type="match status" value="1"/>
</dbReference>
<gene>
    <name evidence="1" type="ORF">JJB11_16240</name>
</gene>
<organism evidence="1 2">
    <name type="scientific">Ramlibacter ginsenosidimutans</name>
    <dbReference type="NCBI Taxonomy" id="502333"/>
    <lineage>
        <taxon>Bacteria</taxon>
        <taxon>Pseudomonadati</taxon>
        <taxon>Pseudomonadota</taxon>
        <taxon>Betaproteobacteria</taxon>
        <taxon>Burkholderiales</taxon>
        <taxon>Comamonadaceae</taxon>
        <taxon>Ramlibacter</taxon>
    </lineage>
</organism>
<dbReference type="Proteomes" id="UP000630528">
    <property type="component" value="Unassembled WGS sequence"/>
</dbReference>
<reference evidence="1" key="1">
    <citation type="journal article" date="2012" name="J. Microbiol. Biotechnol.">
        <title>Ramlibacter ginsenosidimutans sp. nov., with ginsenoside-converting activity.</title>
        <authorList>
            <person name="Wang L."/>
            <person name="An D.S."/>
            <person name="Kim S.G."/>
            <person name="Jin F.X."/>
            <person name="Kim S.C."/>
            <person name="Lee S.T."/>
            <person name="Im W.T."/>
        </authorList>
    </citation>
    <scope>NUCLEOTIDE SEQUENCE</scope>
    <source>
        <strain evidence="1">KACC 17527</strain>
    </source>
</reference>
<dbReference type="EMBL" id="JAEPWM010000006">
    <property type="protein sequence ID" value="MBK6007650.1"/>
    <property type="molecule type" value="Genomic_DNA"/>
</dbReference>
<evidence type="ECO:0000313" key="1">
    <source>
        <dbReference type="EMBL" id="MBK6007650.1"/>
    </source>
</evidence>
<accession>A0A934TUR0</accession>
<dbReference type="RefSeq" id="WP_201173541.1">
    <property type="nucleotide sequence ID" value="NZ_JAEPWM010000006.1"/>
</dbReference>
<reference evidence="1" key="2">
    <citation type="submission" date="2021-01" db="EMBL/GenBank/DDBJ databases">
        <authorList>
            <person name="Kang M."/>
        </authorList>
    </citation>
    <scope>NUCLEOTIDE SEQUENCE</scope>
    <source>
        <strain evidence="1">KACC 17527</strain>
    </source>
</reference>
<sequence length="249" mass="27244">MTSAVCFPVRSARAQGPRNAAWEPVRPVIDEGCMVGLGSAAADALARILPVLACGEESAIHVFSTASQASFARGAPSAGKTMLAIARDEEVHSDIIDALRALLPVCAEREQLRLEARGFYLRLASSDPRLHFLRIRELDSAVCLILSALLQSGAALEKAPRLRDIAARIRSDEARHVRLTRRYLSVAELPMHADDEVERVRISLVRLLDRIGGAFEDLGTDPDRLFLRIQSRARLTGAESRGEGEPDFQ</sequence>
<protein>
    <recommendedName>
        <fullName evidence="3">Ferritin-like domain-containing protein</fullName>
    </recommendedName>
</protein>
<proteinExistence type="predicted"/>